<feature type="domain" description="Chromosomal replication initiator DnaA C-terminal" evidence="2">
    <location>
        <begin position="22"/>
        <end position="97"/>
    </location>
</feature>
<dbReference type="GO" id="GO:0006270">
    <property type="term" value="P:DNA replication initiation"/>
    <property type="evidence" value="ECO:0007669"/>
    <property type="project" value="InterPro"/>
</dbReference>
<protein>
    <recommendedName>
        <fullName evidence="2">Chromosomal replication initiator DnaA C-terminal domain-containing protein</fullName>
    </recommendedName>
</protein>
<reference evidence="3" key="1">
    <citation type="journal article" date="2015" name="Nature">
        <title>Complex archaea that bridge the gap between prokaryotes and eukaryotes.</title>
        <authorList>
            <person name="Spang A."/>
            <person name="Saw J.H."/>
            <person name="Jorgensen S.L."/>
            <person name="Zaremba-Niedzwiedzka K."/>
            <person name="Martijn J."/>
            <person name="Lind A.E."/>
            <person name="van Eijk R."/>
            <person name="Schleper C."/>
            <person name="Guy L."/>
            <person name="Ettema T.J."/>
        </authorList>
    </citation>
    <scope>NUCLEOTIDE SEQUENCE</scope>
</reference>
<sequence length="119" mass="13079">VHRQGRAGGAGVKPNKVGPNHRDTEVVARVARYFGIPVAELTGPSRVRSVTYARHIAMWLLHDLCPECAHGRGISFRGLGRIFDRSDRAVRFAVRRIEAERAAGNWETVHDVAALSEAA</sequence>
<dbReference type="GO" id="GO:0005524">
    <property type="term" value="F:ATP binding"/>
    <property type="evidence" value="ECO:0007669"/>
    <property type="project" value="InterPro"/>
</dbReference>
<dbReference type="InterPro" id="IPR010921">
    <property type="entry name" value="Trp_repressor/repl_initiator"/>
</dbReference>
<evidence type="ECO:0000256" key="1">
    <source>
        <dbReference type="SAM" id="MobiDB-lite"/>
    </source>
</evidence>
<feature type="region of interest" description="Disordered" evidence="1">
    <location>
        <begin position="1"/>
        <end position="21"/>
    </location>
</feature>
<feature type="non-terminal residue" evidence="3">
    <location>
        <position position="1"/>
    </location>
</feature>
<dbReference type="InterPro" id="IPR013159">
    <property type="entry name" value="DnaA_C"/>
</dbReference>
<evidence type="ECO:0000259" key="2">
    <source>
        <dbReference type="SMART" id="SM00760"/>
    </source>
</evidence>
<dbReference type="EMBL" id="LAZR01059899">
    <property type="protein sequence ID" value="KKK66819.1"/>
    <property type="molecule type" value="Genomic_DNA"/>
</dbReference>
<comment type="caution">
    <text evidence="3">The sequence shown here is derived from an EMBL/GenBank/DDBJ whole genome shotgun (WGS) entry which is preliminary data.</text>
</comment>
<dbReference type="SUPFAM" id="SSF48295">
    <property type="entry name" value="TrpR-like"/>
    <property type="match status" value="1"/>
</dbReference>
<accession>A0A0F8ZK79</accession>
<dbReference type="GO" id="GO:0043565">
    <property type="term" value="F:sequence-specific DNA binding"/>
    <property type="evidence" value="ECO:0007669"/>
    <property type="project" value="InterPro"/>
</dbReference>
<dbReference type="CDD" id="cd06571">
    <property type="entry name" value="Bac_DnaA_C"/>
    <property type="match status" value="1"/>
</dbReference>
<evidence type="ECO:0000313" key="3">
    <source>
        <dbReference type="EMBL" id="KKK66819.1"/>
    </source>
</evidence>
<dbReference type="SMART" id="SM00760">
    <property type="entry name" value="Bac_DnaA_C"/>
    <property type="match status" value="1"/>
</dbReference>
<gene>
    <name evidence="3" type="ORF">LCGC14_2960230</name>
</gene>
<feature type="compositionally biased region" description="Gly residues" evidence="1">
    <location>
        <begin position="1"/>
        <end position="11"/>
    </location>
</feature>
<organism evidence="3">
    <name type="scientific">marine sediment metagenome</name>
    <dbReference type="NCBI Taxonomy" id="412755"/>
    <lineage>
        <taxon>unclassified sequences</taxon>
        <taxon>metagenomes</taxon>
        <taxon>ecological metagenomes</taxon>
    </lineage>
</organism>
<dbReference type="Gene3D" id="1.10.1750.10">
    <property type="match status" value="1"/>
</dbReference>
<dbReference type="Pfam" id="PF08299">
    <property type="entry name" value="Bac_DnaA_C"/>
    <property type="match status" value="1"/>
</dbReference>
<dbReference type="AlphaFoldDB" id="A0A0F8ZK79"/>
<name>A0A0F8ZK79_9ZZZZ</name>
<proteinExistence type="predicted"/>
<dbReference type="GO" id="GO:0006275">
    <property type="term" value="P:regulation of DNA replication"/>
    <property type="evidence" value="ECO:0007669"/>
    <property type="project" value="InterPro"/>
</dbReference>